<dbReference type="Gene3D" id="1.10.150.300">
    <property type="entry name" value="TGS-like domain"/>
    <property type="match status" value="1"/>
</dbReference>
<dbReference type="Proteomes" id="UP000234681">
    <property type="component" value="Chromosome 5"/>
</dbReference>
<dbReference type="PANTHER" id="PTHR23305">
    <property type="entry name" value="OBG GTPASE FAMILY"/>
    <property type="match status" value="1"/>
</dbReference>
<gene>
    <name evidence="2" type="ORF">rCG_60370</name>
</gene>
<name>A6KJD0_RAT</name>
<sequence length="78" mass="8764">MGGAWGIPFDLTAVIMMGFFHLKHAFEDDDITHAEGSIDSSRDIQVIHEKLQLKDEKMIEPVINKLGTVAVRKSDKKL</sequence>
<accession>A6KJD0</accession>
<organism evidence="2 3">
    <name type="scientific">Rattus norvegicus</name>
    <name type="common">Rat</name>
    <dbReference type="NCBI Taxonomy" id="10116"/>
    <lineage>
        <taxon>Eukaryota</taxon>
        <taxon>Metazoa</taxon>
        <taxon>Chordata</taxon>
        <taxon>Craniata</taxon>
        <taxon>Vertebrata</taxon>
        <taxon>Euteleostomi</taxon>
        <taxon>Mammalia</taxon>
        <taxon>Eutheria</taxon>
        <taxon>Euarchontoglires</taxon>
        <taxon>Glires</taxon>
        <taxon>Rodentia</taxon>
        <taxon>Myomorpha</taxon>
        <taxon>Muroidea</taxon>
        <taxon>Muridae</taxon>
        <taxon>Murinae</taxon>
        <taxon>Rattus</taxon>
    </lineage>
</organism>
<reference evidence="3" key="1">
    <citation type="submission" date="2005-09" db="EMBL/GenBank/DDBJ databases">
        <authorList>
            <person name="Mural R.J."/>
            <person name="Li P.W."/>
            <person name="Adams M.D."/>
            <person name="Amanatides P.G."/>
            <person name="Baden-Tillson H."/>
            <person name="Barnstead M."/>
            <person name="Chin S.H."/>
            <person name="Dew I."/>
            <person name="Evans C.A."/>
            <person name="Ferriera S."/>
            <person name="Flanigan M."/>
            <person name="Fosler C."/>
            <person name="Glodek A."/>
            <person name="Gu Z."/>
            <person name="Holt R.A."/>
            <person name="Jennings D."/>
            <person name="Kraft C.L."/>
            <person name="Lu F."/>
            <person name="Nguyen T."/>
            <person name="Nusskern D.R."/>
            <person name="Pfannkoch C.M."/>
            <person name="Sitter C."/>
            <person name="Sutton G.G."/>
            <person name="Venter J.C."/>
            <person name="Wang Z."/>
            <person name="Woodage T."/>
            <person name="Zheng X.H."/>
            <person name="Zhong F."/>
        </authorList>
    </citation>
    <scope>NUCLEOTIDE SEQUENCE [LARGE SCALE GENOMIC DNA]</scope>
    <source>
        <strain>BN</strain>
        <strain evidence="3">Sprague-Dawley</strain>
    </source>
</reference>
<feature type="signal peptide" evidence="1">
    <location>
        <begin position="1"/>
        <end position="25"/>
    </location>
</feature>
<protein>
    <submittedName>
        <fullName evidence="2">RCG60370</fullName>
    </submittedName>
</protein>
<dbReference type="InterPro" id="IPR027417">
    <property type="entry name" value="P-loop_NTPase"/>
</dbReference>
<evidence type="ECO:0000313" key="3">
    <source>
        <dbReference type="Proteomes" id="UP000234681"/>
    </source>
</evidence>
<proteinExistence type="predicted"/>
<feature type="chain" id="PRO_5039892456" evidence="1">
    <location>
        <begin position="26"/>
        <end position="78"/>
    </location>
</feature>
<dbReference type="AlphaFoldDB" id="A6KJD0"/>
<evidence type="ECO:0000256" key="1">
    <source>
        <dbReference type="SAM" id="SignalP"/>
    </source>
</evidence>
<keyword evidence="1" id="KW-0732">Signal</keyword>
<feature type="non-terminal residue" evidence="2">
    <location>
        <position position="78"/>
    </location>
</feature>
<evidence type="ECO:0000313" key="2">
    <source>
        <dbReference type="EMBL" id="EDL78168.1"/>
    </source>
</evidence>
<dbReference type="EMBL" id="CH474056">
    <property type="protein sequence ID" value="EDL78168.1"/>
    <property type="molecule type" value="Genomic_DNA"/>
</dbReference>
<dbReference type="PANTHER" id="PTHR23305:SF11">
    <property type="entry name" value="OBG-LIKE ATPASE 1"/>
    <property type="match status" value="1"/>
</dbReference>
<dbReference type="InterPro" id="IPR023192">
    <property type="entry name" value="TGS-like_dom_sf"/>
</dbReference>
<dbReference type="Gene3D" id="3.40.50.300">
    <property type="entry name" value="P-loop containing nucleotide triphosphate hydrolases"/>
    <property type="match status" value="1"/>
</dbReference>